<accession>A0ACC2TAR1</accession>
<name>A0ACC2TAR1_9FUNG</name>
<evidence type="ECO:0000313" key="1">
    <source>
        <dbReference type="EMBL" id="KAJ9071713.1"/>
    </source>
</evidence>
<reference evidence="1" key="1">
    <citation type="submission" date="2022-04" db="EMBL/GenBank/DDBJ databases">
        <title>Genome of the entomopathogenic fungus Entomophthora muscae.</title>
        <authorList>
            <person name="Elya C."/>
            <person name="Lovett B.R."/>
            <person name="Lee E."/>
            <person name="Macias A.M."/>
            <person name="Hajek A.E."/>
            <person name="De Bivort B.L."/>
            <person name="Kasson M.T."/>
            <person name="De Fine Licht H.H."/>
            <person name="Stajich J.E."/>
        </authorList>
    </citation>
    <scope>NUCLEOTIDE SEQUENCE</scope>
    <source>
        <strain evidence="1">Berkeley</strain>
    </source>
</reference>
<keyword evidence="2" id="KW-1185">Reference proteome</keyword>
<proteinExistence type="predicted"/>
<organism evidence="1 2">
    <name type="scientific">Entomophthora muscae</name>
    <dbReference type="NCBI Taxonomy" id="34485"/>
    <lineage>
        <taxon>Eukaryota</taxon>
        <taxon>Fungi</taxon>
        <taxon>Fungi incertae sedis</taxon>
        <taxon>Zoopagomycota</taxon>
        <taxon>Entomophthoromycotina</taxon>
        <taxon>Entomophthoromycetes</taxon>
        <taxon>Entomophthorales</taxon>
        <taxon>Entomophthoraceae</taxon>
        <taxon>Entomophthora</taxon>
    </lineage>
</organism>
<evidence type="ECO:0000313" key="2">
    <source>
        <dbReference type="Proteomes" id="UP001165960"/>
    </source>
</evidence>
<gene>
    <name evidence="1" type="ORF">DSO57_1034287</name>
</gene>
<dbReference type="Proteomes" id="UP001165960">
    <property type="component" value="Unassembled WGS sequence"/>
</dbReference>
<sequence>MSFNSLNTTHSIEVYNSSMDAILGLAPVALESLTISKCTKLWNFSLKSLKHAKTISLSSLTIVDLKSHLSGSLNISECLSLKKLRFHDVNIGFSIFPGTLALESNHNLCEIKFHCQEYLAAPVIKIDNNKLHTITFYGMQLDFSPPQHVKGKHPYFNSNPLAYLSSTQSDTQSIEGALRSTVSDQFTDKNAEGSPEGVDQKLNPALKNYLKVYIFICIPLSLLGLILLVLYLK</sequence>
<protein>
    <submittedName>
        <fullName evidence="1">Uncharacterized protein</fullName>
    </submittedName>
</protein>
<comment type="caution">
    <text evidence="1">The sequence shown here is derived from an EMBL/GenBank/DDBJ whole genome shotgun (WGS) entry which is preliminary data.</text>
</comment>
<dbReference type="EMBL" id="QTSX02003123">
    <property type="protein sequence ID" value="KAJ9071713.1"/>
    <property type="molecule type" value="Genomic_DNA"/>
</dbReference>